<dbReference type="Gene3D" id="1.20.1250.20">
    <property type="entry name" value="MFS general substrate transporter like domains"/>
    <property type="match status" value="1"/>
</dbReference>
<organism evidence="3 4">
    <name type="scientific">Isoptericola halotolerans</name>
    <dbReference type="NCBI Taxonomy" id="300560"/>
    <lineage>
        <taxon>Bacteria</taxon>
        <taxon>Bacillati</taxon>
        <taxon>Actinomycetota</taxon>
        <taxon>Actinomycetes</taxon>
        <taxon>Micrococcales</taxon>
        <taxon>Promicromonosporaceae</taxon>
        <taxon>Isoptericola</taxon>
    </lineage>
</organism>
<dbReference type="InterPro" id="IPR011701">
    <property type="entry name" value="MFS"/>
</dbReference>
<protein>
    <submittedName>
        <fullName evidence="3">MFS family permease</fullName>
    </submittedName>
</protein>
<keyword evidence="2" id="KW-0472">Membrane</keyword>
<dbReference type="RefSeq" id="WP_171783846.1">
    <property type="nucleotide sequence ID" value="NZ_BAAAML010000009.1"/>
</dbReference>
<evidence type="ECO:0000313" key="3">
    <source>
        <dbReference type="EMBL" id="NOV97659.1"/>
    </source>
</evidence>
<dbReference type="Proteomes" id="UP000757540">
    <property type="component" value="Unassembled WGS sequence"/>
</dbReference>
<dbReference type="EMBL" id="JABEZU010000002">
    <property type="protein sequence ID" value="NOV97659.1"/>
    <property type="molecule type" value="Genomic_DNA"/>
</dbReference>
<feature type="transmembrane region" description="Helical" evidence="2">
    <location>
        <begin position="94"/>
        <end position="115"/>
    </location>
</feature>
<feature type="transmembrane region" description="Helical" evidence="2">
    <location>
        <begin position="159"/>
        <end position="180"/>
    </location>
</feature>
<name>A0ABX2A4U0_9MICO</name>
<keyword evidence="2" id="KW-0812">Transmembrane</keyword>
<dbReference type="PANTHER" id="PTHR30535">
    <property type="entry name" value="VITAMIN B12-BINDING PROTEIN"/>
    <property type="match status" value="1"/>
</dbReference>
<comment type="caution">
    <text evidence="3">The sequence shown here is derived from an EMBL/GenBank/DDBJ whole genome shotgun (WGS) entry which is preliminary data.</text>
</comment>
<dbReference type="SUPFAM" id="SSF103473">
    <property type="entry name" value="MFS general substrate transporter"/>
    <property type="match status" value="1"/>
</dbReference>
<gene>
    <name evidence="3" type="ORF">HDG69_002234</name>
</gene>
<comment type="similarity">
    <text evidence="1">Belongs to the bacterial solute-binding protein 8 family.</text>
</comment>
<keyword evidence="4" id="KW-1185">Reference proteome</keyword>
<dbReference type="SUPFAM" id="SSF53807">
    <property type="entry name" value="Helical backbone' metal receptor"/>
    <property type="match status" value="1"/>
</dbReference>
<sequence length="315" mass="32471">MAEQAPDGEPVTVFLYDFGTDKPFTAASQVPPNDIIELSGGVNVFGDVEARWTEVTWEAVVDAEPEVIMILEYNDQPAQDKIDFLRSNPTTAGLPAVVGLLPFTVFSTFLVAIAGDASADEAFVGTLRGLGGVAALVTGLAVAPLLARWRSPRTAAVGLVLLSVAALAGCVATVPALVVFCLGVGAATAVLTPALLHVATASFAARADGARAATLVTAFQSLGAVLAGPVIGALAWWLGWRGVLLMTSVLALVLAAGLLRSSSVTTAARAPAAGYRQAWSRLRSRPDLVGEAFTLVWTLSGTSFWSSPRPGSSSP</sequence>
<dbReference type="InterPro" id="IPR036259">
    <property type="entry name" value="MFS_trans_sf"/>
</dbReference>
<feature type="transmembrane region" description="Helical" evidence="2">
    <location>
        <begin position="243"/>
        <end position="259"/>
    </location>
</feature>
<dbReference type="InterPro" id="IPR050902">
    <property type="entry name" value="ABC_Transporter_SBP"/>
</dbReference>
<proteinExistence type="inferred from homology"/>
<evidence type="ECO:0000256" key="1">
    <source>
        <dbReference type="ARBA" id="ARBA00008814"/>
    </source>
</evidence>
<keyword evidence="2" id="KW-1133">Transmembrane helix</keyword>
<reference evidence="3 4" key="1">
    <citation type="submission" date="2020-05" db="EMBL/GenBank/DDBJ databases">
        <title>Genomic Encyclopedia of Type Strains, Phase III (KMG-III): the genomes of soil and plant-associated and newly described type strains.</title>
        <authorList>
            <person name="Whitman W."/>
        </authorList>
    </citation>
    <scope>NUCLEOTIDE SEQUENCE [LARGE SCALE GENOMIC DNA]</scope>
    <source>
        <strain evidence="3 4">KCTC 19046</strain>
    </source>
</reference>
<dbReference type="PANTHER" id="PTHR30535:SF7">
    <property type="entry name" value="IRON(III) DICITRATE-BINDING PROTEIN"/>
    <property type="match status" value="1"/>
</dbReference>
<feature type="transmembrane region" description="Helical" evidence="2">
    <location>
        <begin position="212"/>
        <end position="237"/>
    </location>
</feature>
<dbReference type="Gene3D" id="3.40.50.1980">
    <property type="entry name" value="Nitrogenase molybdenum iron protein domain"/>
    <property type="match status" value="1"/>
</dbReference>
<feature type="transmembrane region" description="Helical" evidence="2">
    <location>
        <begin position="186"/>
        <end position="205"/>
    </location>
</feature>
<dbReference type="Pfam" id="PF07690">
    <property type="entry name" value="MFS_1"/>
    <property type="match status" value="1"/>
</dbReference>
<feature type="transmembrane region" description="Helical" evidence="2">
    <location>
        <begin position="127"/>
        <end position="147"/>
    </location>
</feature>
<accession>A0ABX2A4U0</accession>
<evidence type="ECO:0000256" key="2">
    <source>
        <dbReference type="SAM" id="Phobius"/>
    </source>
</evidence>
<evidence type="ECO:0000313" key="4">
    <source>
        <dbReference type="Proteomes" id="UP000757540"/>
    </source>
</evidence>